<organism evidence="9 10">
    <name type="scientific">Ureaplasma ceti</name>
    <dbReference type="NCBI Taxonomy" id="3119530"/>
    <lineage>
        <taxon>Bacteria</taxon>
        <taxon>Bacillati</taxon>
        <taxon>Mycoplasmatota</taxon>
        <taxon>Mycoplasmoidales</taxon>
        <taxon>Mycoplasmoidaceae</taxon>
        <taxon>Ureaplasma</taxon>
    </lineage>
</organism>
<dbReference type="NCBIfam" id="NF009044">
    <property type="entry name" value="PRK12378.1"/>
    <property type="match status" value="1"/>
</dbReference>
<comment type="caution">
    <text evidence="9">The sequence shown here is derived from an EMBL/GenBank/DDBJ whole genome shotgun (WGS) entry which is preliminary data.</text>
</comment>
<dbReference type="InterPro" id="IPR017856">
    <property type="entry name" value="Integrase-like_N"/>
</dbReference>
<accession>A0ABP9U9J6</accession>
<dbReference type="InterPro" id="IPR029072">
    <property type="entry name" value="YebC-like"/>
</dbReference>
<dbReference type="Proteomes" id="UP001449582">
    <property type="component" value="Unassembled WGS sequence"/>
</dbReference>
<evidence type="ECO:0000256" key="4">
    <source>
        <dbReference type="ARBA" id="ARBA00023125"/>
    </source>
</evidence>
<dbReference type="PANTHER" id="PTHR12532:SF6">
    <property type="entry name" value="TRANSCRIPTIONAL REGULATORY PROTEIN YEBC-RELATED"/>
    <property type="match status" value="1"/>
</dbReference>
<dbReference type="Gene3D" id="1.10.10.200">
    <property type="match status" value="1"/>
</dbReference>
<comment type="similarity">
    <text evidence="1 6">Belongs to the TACO1 family.</text>
</comment>
<gene>
    <name evidence="9" type="ORF">UREOM_4630</name>
</gene>
<evidence type="ECO:0000313" key="10">
    <source>
        <dbReference type="Proteomes" id="UP001449582"/>
    </source>
</evidence>
<keyword evidence="10" id="KW-1185">Reference proteome</keyword>
<comment type="subcellular location">
    <subcellularLocation>
        <location evidence="6">Cytoplasm</location>
    </subcellularLocation>
</comment>
<dbReference type="HAMAP" id="MF_00693">
    <property type="entry name" value="Transcrip_reg_TACO1"/>
    <property type="match status" value="1"/>
</dbReference>
<dbReference type="Gene3D" id="3.30.70.980">
    <property type="match status" value="2"/>
</dbReference>
<dbReference type="RefSeq" id="WP_353289913.1">
    <property type="nucleotide sequence ID" value="NZ_BAABQM010000003.1"/>
</dbReference>
<sequence length="238" mass="26469">MPRKHLIASGINKKQQQQSKIWMKCAREIKAAVKVGGPNPEANPRLKAAIVRALQNNLSRDSIQRNISGADKDAASLKEVTYEGRGPKGLAIIVKALTDNEQRTISAVRGYFSKLHGEISKPNSAMILFDEHGQIIIEKTADLTEDKILETVLDFDVVDLRQDETAFELLVTPETFFDAKQALEDAGIAIAEADVKLIPNSTVDITEEENEKLERFIEQCEDDDDVQWVVTNLGDILD</sequence>
<dbReference type="SUPFAM" id="SSF75625">
    <property type="entry name" value="YebC-like"/>
    <property type="match status" value="1"/>
</dbReference>
<evidence type="ECO:0000256" key="2">
    <source>
        <dbReference type="ARBA" id="ARBA00022490"/>
    </source>
</evidence>
<dbReference type="InterPro" id="IPR049083">
    <property type="entry name" value="TACO1_YebC_N"/>
</dbReference>
<dbReference type="GO" id="GO:0003677">
    <property type="term" value="F:DNA binding"/>
    <property type="evidence" value="ECO:0007669"/>
    <property type="project" value="UniProtKB-KW"/>
</dbReference>
<evidence type="ECO:0000256" key="1">
    <source>
        <dbReference type="ARBA" id="ARBA00008724"/>
    </source>
</evidence>
<feature type="domain" description="TACO1/YebC-like second and third" evidence="7">
    <location>
        <begin position="78"/>
        <end position="233"/>
    </location>
</feature>
<reference evidence="9" key="1">
    <citation type="submission" date="2024-02" db="EMBL/GenBank/DDBJ databases">
        <title>Draft genome sequence of new strains in genus Ureaplasma.</title>
        <authorList>
            <person name="Nakajima Y."/>
            <person name="Segawa T."/>
        </authorList>
    </citation>
    <scope>NUCLEOTIDE SEQUENCE [LARGE SCALE GENOMIC DNA]</scope>
    <source>
        <strain evidence="9">OM1</strain>
    </source>
</reference>
<evidence type="ECO:0000259" key="7">
    <source>
        <dbReference type="Pfam" id="PF01709"/>
    </source>
</evidence>
<name>A0ABP9U9J6_9BACT</name>
<dbReference type="Pfam" id="PF01709">
    <property type="entry name" value="Transcrip_reg"/>
    <property type="match status" value="1"/>
</dbReference>
<dbReference type="InterPro" id="IPR048300">
    <property type="entry name" value="TACO1_YebC-like_2nd/3rd_dom"/>
</dbReference>
<dbReference type="EMBL" id="BAABQM010000003">
    <property type="protein sequence ID" value="GAA5414752.1"/>
    <property type="molecule type" value="Genomic_DNA"/>
</dbReference>
<keyword evidence="4 6" id="KW-0238">DNA-binding</keyword>
<evidence type="ECO:0000259" key="8">
    <source>
        <dbReference type="Pfam" id="PF20772"/>
    </source>
</evidence>
<keyword evidence="3 6" id="KW-0805">Transcription regulation</keyword>
<dbReference type="InterPro" id="IPR002876">
    <property type="entry name" value="Transcrip_reg_TACO1-like"/>
</dbReference>
<evidence type="ECO:0000313" key="9">
    <source>
        <dbReference type="EMBL" id="GAA5414752.1"/>
    </source>
</evidence>
<evidence type="ECO:0000256" key="5">
    <source>
        <dbReference type="ARBA" id="ARBA00023163"/>
    </source>
</evidence>
<dbReference type="Pfam" id="PF20772">
    <property type="entry name" value="TACO1_YebC_N"/>
    <property type="match status" value="1"/>
</dbReference>
<proteinExistence type="inferred from homology"/>
<keyword evidence="5 6" id="KW-0804">Transcription</keyword>
<evidence type="ECO:0000256" key="3">
    <source>
        <dbReference type="ARBA" id="ARBA00023015"/>
    </source>
</evidence>
<dbReference type="PANTHER" id="PTHR12532">
    <property type="entry name" value="TRANSLATIONAL ACTIVATOR OF CYTOCHROME C OXIDASE 1"/>
    <property type="match status" value="1"/>
</dbReference>
<feature type="domain" description="TACO1/YebC-like N-terminal" evidence="8">
    <location>
        <begin position="6"/>
        <end position="70"/>
    </location>
</feature>
<dbReference type="InterPro" id="IPR026564">
    <property type="entry name" value="Transcrip_reg_TACO1-like_dom3"/>
</dbReference>
<protein>
    <recommendedName>
        <fullName evidence="6">Probable transcriptional regulatory protein UREOM_4630</fullName>
    </recommendedName>
</protein>
<evidence type="ECO:0000256" key="6">
    <source>
        <dbReference type="HAMAP-Rule" id="MF_00693"/>
    </source>
</evidence>
<keyword evidence="2 6" id="KW-0963">Cytoplasm</keyword>
<dbReference type="NCBIfam" id="TIGR01033">
    <property type="entry name" value="YebC/PmpR family DNA-binding transcriptional regulator"/>
    <property type="match status" value="1"/>
</dbReference>